<evidence type="ECO:0000256" key="5">
    <source>
        <dbReference type="ARBA" id="ARBA00023163"/>
    </source>
</evidence>
<sequence length="100" mass="11158">MPQFDVYKSRSKKVELLLDLQDDMLKNLSTRVVAPLVPPNMLTPRMNIVNPVLILNGREYILLTHLLAAVKSNTLGKNIGSVSEQRNQIVAALDMLFTGI</sequence>
<dbReference type="InterPro" id="IPR011067">
    <property type="entry name" value="Plasmid_toxin/cell-grow_inhib"/>
</dbReference>
<evidence type="ECO:0000256" key="6">
    <source>
        <dbReference type="ARBA" id="ARBA00029628"/>
    </source>
</evidence>
<evidence type="ECO:0000313" key="9">
    <source>
        <dbReference type="Proteomes" id="UP000005496"/>
    </source>
</evidence>
<evidence type="ECO:0000256" key="7">
    <source>
        <dbReference type="ARBA" id="ARBA00033135"/>
    </source>
</evidence>
<keyword evidence="5" id="KW-0804">Transcription</keyword>
<organism evidence="8 9">
    <name type="scientific">Desulfonatronospira thiodismutans ASO3-1</name>
    <dbReference type="NCBI Taxonomy" id="555779"/>
    <lineage>
        <taxon>Bacteria</taxon>
        <taxon>Pseudomonadati</taxon>
        <taxon>Thermodesulfobacteriota</taxon>
        <taxon>Desulfovibrionia</taxon>
        <taxon>Desulfovibrionales</taxon>
        <taxon>Desulfonatronovibrionaceae</taxon>
        <taxon>Desulfonatronospira</taxon>
    </lineage>
</organism>
<name>D6SRW3_9BACT</name>
<dbReference type="GO" id="GO:0008657">
    <property type="term" value="F:DNA topoisomerase type II (double strand cut, ATP-hydrolyzing) inhibitor activity"/>
    <property type="evidence" value="ECO:0007669"/>
    <property type="project" value="InterPro"/>
</dbReference>
<dbReference type="GO" id="GO:0006276">
    <property type="term" value="P:plasmid maintenance"/>
    <property type="evidence" value="ECO:0007669"/>
    <property type="project" value="InterPro"/>
</dbReference>
<accession>D6SRW3</accession>
<keyword evidence="9" id="KW-1185">Reference proteome</keyword>
<proteinExistence type="inferred from homology"/>
<dbReference type="SUPFAM" id="SSF50118">
    <property type="entry name" value="Cell growth inhibitor/plasmid maintenance toxic component"/>
    <property type="match status" value="1"/>
</dbReference>
<dbReference type="EMBL" id="ACJN02000003">
    <property type="protein sequence ID" value="EFI33429.1"/>
    <property type="molecule type" value="Genomic_DNA"/>
</dbReference>
<dbReference type="RefSeq" id="WP_008870781.1">
    <property type="nucleotide sequence ID" value="NZ_ACJN02000003.1"/>
</dbReference>
<evidence type="ECO:0000256" key="2">
    <source>
        <dbReference type="ARBA" id="ARBA00015075"/>
    </source>
</evidence>
<evidence type="ECO:0000256" key="4">
    <source>
        <dbReference type="ARBA" id="ARBA00023015"/>
    </source>
</evidence>
<evidence type="ECO:0000256" key="1">
    <source>
        <dbReference type="ARBA" id="ARBA00005230"/>
    </source>
</evidence>
<dbReference type="Pfam" id="PF01845">
    <property type="entry name" value="CcdB"/>
    <property type="match status" value="1"/>
</dbReference>
<reference evidence="8" key="1">
    <citation type="submission" date="2010-05" db="EMBL/GenBank/DDBJ databases">
        <title>The draft genome of Desulfonatronospira thiodismutans ASO3-1.</title>
        <authorList>
            <consortium name="US DOE Joint Genome Institute (JGI-PGF)"/>
            <person name="Lucas S."/>
            <person name="Copeland A."/>
            <person name="Lapidus A."/>
            <person name="Cheng J.-F."/>
            <person name="Bruce D."/>
            <person name="Goodwin L."/>
            <person name="Pitluck S."/>
            <person name="Chertkov O."/>
            <person name="Brettin T."/>
            <person name="Detter J.C."/>
            <person name="Han C."/>
            <person name="Land M.L."/>
            <person name="Hauser L."/>
            <person name="Kyrpides N."/>
            <person name="Mikhailova N."/>
            <person name="Muyzer G."/>
            <person name="Woyke T."/>
        </authorList>
    </citation>
    <scope>NUCLEOTIDE SEQUENCE [LARGE SCALE GENOMIC DNA]</scope>
    <source>
        <strain evidence="8">ASO3-1</strain>
    </source>
</reference>
<gene>
    <name evidence="8" type="ORF">Dthio_PD0763</name>
</gene>
<evidence type="ECO:0000313" key="8">
    <source>
        <dbReference type="EMBL" id="EFI33429.1"/>
    </source>
</evidence>
<dbReference type="AlphaFoldDB" id="D6SRW3"/>
<protein>
    <recommendedName>
        <fullName evidence="2">Toxin CcdB</fullName>
    </recommendedName>
    <alternativeName>
        <fullName evidence="7">Cytotoxic protein CcdB</fullName>
    </alternativeName>
    <alternativeName>
        <fullName evidence="6">Protein LetD</fullName>
    </alternativeName>
</protein>
<dbReference type="OrthoDB" id="9813510at2"/>
<keyword evidence="3" id="KW-0678">Repressor</keyword>
<comment type="similarity">
    <text evidence="1">Belongs to the CcdB toxin family.</text>
</comment>
<dbReference type="Gene3D" id="2.30.30.110">
    <property type="match status" value="1"/>
</dbReference>
<dbReference type="InterPro" id="IPR002712">
    <property type="entry name" value="CcdB"/>
</dbReference>
<keyword evidence="4" id="KW-0805">Transcription regulation</keyword>
<dbReference type="Proteomes" id="UP000005496">
    <property type="component" value="Unassembled WGS sequence"/>
</dbReference>
<dbReference type="eggNOG" id="ENOG5032YCB">
    <property type="taxonomic scope" value="Bacteria"/>
</dbReference>
<evidence type="ECO:0000256" key="3">
    <source>
        <dbReference type="ARBA" id="ARBA00022491"/>
    </source>
</evidence>
<comment type="caution">
    <text evidence="8">The sequence shown here is derived from an EMBL/GenBank/DDBJ whole genome shotgun (WGS) entry which is preliminary data.</text>
</comment>